<evidence type="ECO:0000256" key="1">
    <source>
        <dbReference type="SAM" id="MobiDB-lite"/>
    </source>
</evidence>
<evidence type="ECO:0000313" key="4">
    <source>
        <dbReference type="Proteomes" id="UP001152607"/>
    </source>
</evidence>
<feature type="chain" id="PRO_5040945083" evidence="2">
    <location>
        <begin position="17"/>
        <end position="175"/>
    </location>
</feature>
<dbReference type="Proteomes" id="UP001152607">
    <property type="component" value="Unassembled WGS sequence"/>
</dbReference>
<sequence>MKTSLFLTLLPALASAAALYDHRALKVREEDIKAREYKCKANVLPDKDLEDAKNKLVKELGEGWVEPGKWAEAVSGKAKVYVCNYSDQKIKFDQARIDSQMAKLTSVCGRGTEAGLIREVAEFGNIGRDVWDFKYCKTLRGIEDDEGEGEGGEGEGGEGEGGEGEGEGEGEGTDE</sequence>
<comment type="caution">
    <text evidence="3">The sequence shown here is derived from an EMBL/GenBank/DDBJ whole genome shotgun (WGS) entry which is preliminary data.</text>
</comment>
<organism evidence="3 4">
    <name type="scientific">Periconia digitata</name>
    <dbReference type="NCBI Taxonomy" id="1303443"/>
    <lineage>
        <taxon>Eukaryota</taxon>
        <taxon>Fungi</taxon>
        <taxon>Dikarya</taxon>
        <taxon>Ascomycota</taxon>
        <taxon>Pezizomycotina</taxon>
        <taxon>Dothideomycetes</taxon>
        <taxon>Pleosporomycetidae</taxon>
        <taxon>Pleosporales</taxon>
        <taxon>Massarineae</taxon>
        <taxon>Periconiaceae</taxon>
        <taxon>Periconia</taxon>
    </lineage>
</organism>
<evidence type="ECO:0000313" key="3">
    <source>
        <dbReference type="EMBL" id="CAI6341518.1"/>
    </source>
</evidence>
<keyword evidence="2" id="KW-0732">Signal</keyword>
<proteinExistence type="predicted"/>
<protein>
    <submittedName>
        <fullName evidence="3">Uncharacterized protein</fullName>
    </submittedName>
</protein>
<reference evidence="3" key="1">
    <citation type="submission" date="2023-01" db="EMBL/GenBank/DDBJ databases">
        <authorList>
            <person name="Van Ghelder C."/>
            <person name="Rancurel C."/>
        </authorList>
    </citation>
    <scope>NUCLEOTIDE SEQUENCE</scope>
    <source>
        <strain evidence="3">CNCM I-4278</strain>
    </source>
</reference>
<gene>
    <name evidence="3" type="ORF">PDIGIT_LOCUS14715</name>
</gene>
<keyword evidence="4" id="KW-1185">Reference proteome</keyword>
<dbReference type="EMBL" id="CAOQHR010000012">
    <property type="protein sequence ID" value="CAI6341518.1"/>
    <property type="molecule type" value="Genomic_DNA"/>
</dbReference>
<dbReference type="AlphaFoldDB" id="A0A9W4UW96"/>
<evidence type="ECO:0000256" key="2">
    <source>
        <dbReference type="SAM" id="SignalP"/>
    </source>
</evidence>
<name>A0A9W4UW96_9PLEO</name>
<feature type="region of interest" description="Disordered" evidence="1">
    <location>
        <begin position="142"/>
        <end position="175"/>
    </location>
</feature>
<feature type="signal peptide" evidence="2">
    <location>
        <begin position="1"/>
        <end position="16"/>
    </location>
</feature>
<feature type="compositionally biased region" description="Acidic residues" evidence="1">
    <location>
        <begin position="143"/>
        <end position="175"/>
    </location>
</feature>
<accession>A0A9W4UW96</accession>